<dbReference type="AlphaFoldDB" id="C5C755"/>
<dbReference type="KEGG" id="mlu:Mlut_20720"/>
<dbReference type="NCBIfam" id="TIGR00738">
    <property type="entry name" value="rrf2_super"/>
    <property type="match status" value="1"/>
</dbReference>
<dbReference type="PANTHER" id="PTHR33221">
    <property type="entry name" value="WINGED HELIX-TURN-HELIX TRANSCRIPTIONAL REGULATOR, RRF2 FAMILY"/>
    <property type="match status" value="1"/>
</dbReference>
<keyword evidence="2" id="KW-1185">Reference proteome</keyword>
<dbReference type="InterPro" id="IPR000944">
    <property type="entry name" value="Tscrpt_reg_Rrf2"/>
</dbReference>
<dbReference type="Gene3D" id="1.10.10.10">
    <property type="entry name" value="Winged helix-like DNA-binding domain superfamily/Winged helix DNA-binding domain"/>
    <property type="match status" value="1"/>
</dbReference>
<dbReference type="EnsemblBacteria" id="ACS31543">
    <property type="protein sequence ID" value="ACS31543"/>
    <property type="gene ID" value="Mlut_20720"/>
</dbReference>
<name>C5C755_MICLC</name>
<evidence type="ECO:0000313" key="1">
    <source>
        <dbReference type="EMBL" id="ACS31543.1"/>
    </source>
</evidence>
<dbReference type="InterPro" id="IPR030489">
    <property type="entry name" value="TR_Rrf2-type_CS"/>
</dbReference>
<accession>C5C755</accession>
<proteinExistence type="predicted"/>
<dbReference type="GO" id="GO:0003700">
    <property type="term" value="F:DNA-binding transcription factor activity"/>
    <property type="evidence" value="ECO:0007669"/>
    <property type="project" value="TreeGrafter"/>
</dbReference>
<organism evidence="1 2">
    <name type="scientific">Micrococcus luteus (strain ATCC 4698 / DSM 20030 / JCM 1464 / CCM 169 / CCUG 5858 / IAM 1056 / NBRC 3333 / NCIMB 9278 / NCTC 2665 / VKM Ac-2230)</name>
    <name type="common">Micrococcus lysodeikticus</name>
    <dbReference type="NCBI Taxonomy" id="465515"/>
    <lineage>
        <taxon>Bacteria</taxon>
        <taxon>Bacillati</taxon>
        <taxon>Actinomycetota</taxon>
        <taxon>Actinomycetes</taxon>
        <taxon>Micrococcales</taxon>
        <taxon>Micrococcaceae</taxon>
        <taxon>Micrococcus</taxon>
    </lineage>
</organism>
<dbReference type="GO" id="GO:0005829">
    <property type="term" value="C:cytosol"/>
    <property type="evidence" value="ECO:0007669"/>
    <property type="project" value="TreeGrafter"/>
</dbReference>
<dbReference type="InterPro" id="IPR036388">
    <property type="entry name" value="WH-like_DNA-bd_sf"/>
</dbReference>
<gene>
    <name evidence="1" type="ordered locus">Mlut_20720</name>
</gene>
<dbReference type="SUPFAM" id="SSF46785">
    <property type="entry name" value="Winged helix' DNA-binding domain"/>
    <property type="match status" value="1"/>
</dbReference>
<sequence length="169" mass="18166">MLSMQLPNGVEWTAHCLVVLEQFGSTQPVPSAALAEAYGLSPTYLNKHLQKLAANGLVTSTPGQAGGFALARPAQEITLADVVDALDGRGPIFRCTEIRCQGLFKERSAEIKASGPCRIASAMRQAEDAWRSSLSQVSITDLAAGVDAHSRQQLSEFIDRKHPEGEHQP</sequence>
<dbReference type="Pfam" id="PF02082">
    <property type="entry name" value="Rrf2"/>
    <property type="match status" value="1"/>
</dbReference>
<dbReference type="STRING" id="465515.Mlut_20720"/>
<dbReference type="PROSITE" id="PS01332">
    <property type="entry name" value="HTH_RRF2_1"/>
    <property type="match status" value="1"/>
</dbReference>
<dbReference type="PANTHER" id="PTHR33221:SF13">
    <property type="entry name" value="TRANSCRIPTIONAL REGULATOR-RELATED"/>
    <property type="match status" value="1"/>
</dbReference>
<protein>
    <submittedName>
        <fullName evidence="1">Rrf2 family protein, putative transcriptional regulator</fullName>
    </submittedName>
</protein>
<dbReference type="EMBL" id="CP001628">
    <property type="protein sequence ID" value="ACS31543.1"/>
    <property type="molecule type" value="Genomic_DNA"/>
</dbReference>
<dbReference type="InterPro" id="IPR036390">
    <property type="entry name" value="WH_DNA-bd_sf"/>
</dbReference>
<dbReference type="HOGENOM" id="CLU_107144_1_0_11"/>
<dbReference type="Proteomes" id="UP000000738">
    <property type="component" value="Chromosome"/>
</dbReference>
<dbReference type="eggNOG" id="COG1959">
    <property type="taxonomic scope" value="Bacteria"/>
</dbReference>
<reference evidence="2" key="1">
    <citation type="journal article" date="2010" name="J. Bacteriol.">
        <title>Genome sequence of the Fleming strain of Micrococcus luteus, a simple free-living actinobacterium.</title>
        <authorList>
            <person name="Young M."/>
            <person name="Artsatbanov V."/>
            <person name="Beller H.R."/>
            <person name="Chandra G."/>
            <person name="Chater K.F."/>
            <person name="Dover L.G."/>
            <person name="Goh E.B."/>
            <person name="Kahan T."/>
            <person name="Kaprelyants A.S."/>
            <person name="Kyrpides N."/>
            <person name="Lapidus A."/>
            <person name="Lowry S.R."/>
            <person name="Lykidis A."/>
            <person name="Mahillon J."/>
            <person name="Markowitz V."/>
            <person name="Mavromatis K."/>
            <person name="Mukamolova G.V."/>
            <person name="Oren A."/>
            <person name="Rokem J.S."/>
            <person name="Smith M.C."/>
            <person name="Young D.I."/>
            <person name="Greenblatt C.L."/>
        </authorList>
    </citation>
    <scope>NUCLEOTIDE SEQUENCE [LARGE SCALE GENOMIC DNA]</scope>
    <source>
        <strain evidence="2">ATCC 4698 / DSM 20030 / JCM 1464 / NBRC 3333 / NCIMB 9278 / NCTC 2665 / VKM Ac-2230</strain>
    </source>
</reference>
<dbReference type="PROSITE" id="PS51197">
    <property type="entry name" value="HTH_RRF2_2"/>
    <property type="match status" value="1"/>
</dbReference>
<evidence type="ECO:0000313" key="2">
    <source>
        <dbReference type="Proteomes" id="UP000000738"/>
    </source>
</evidence>